<evidence type="ECO:0000256" key="1">
    <source>
        <dbReference type="SAM" id="Coils"/>
    </source>
</evidence>
<evidence type="ECO:0000313" key="4">
    <source>
        <dbReference type="Proteomes" id="UP000811282"/>
    </source>
</evidence>
<gene>
    <name evidence="3" type="ORF">JZM24_17275</name>
</gene>
<feature type="region of interest" description="Disordered" evidence="2">
    <location>
        <begin position="236"/>
        <end position="261"/>
    </location>
</feature>
<dbReference type="Proteomes" id="UP000811282">
    <property type="component" value="Unassembled WGS sequence"/>
</dbReference>
<sequence>MVKDTAQTTSEFETALKINYNEIMKSESPITQDLTDKFNENFNNIMRFSACANFLTSIVRDAITSVQNVFLGGDDFGNSIQNCIKVKLTEMHRKFGSASADMDYDSEIEDLAHIAKVAAERERKRGEKDNAGQGSDSFSIASLSQETALATGVILGAGAIALGAMIAGKGASDKISSTVVDGTLSLTEGAIRASVTTPSNSADTLPGIPSLESSQGDDISAIAEQHEDSVGNVTTDYGSTGTGDLPSESDPLHEMAQSSGTSTALTSRVEVLTEMIEKLNSLRKNIAAVKENISKSAQEADHAYIELKEITGKRMVYGDTIYNTTLNKQAYIKYTSRNEKHRKLSLEYNALKDLEKESISLIEKLKQ</sequence>
<keyword evidence="4" id="KW-1185">Reference proteome</keyword>
<proteinExistence type="predicted"/>
<name>A0ABS5YFI0_9GAMM</name>
<organism evidence="3 4">
    <name type="scientific">Candidatus Sodalis endolongispinus</name>
    <dbReference type="NCBI Taxonomy" id="2812662"/>
    <lineage>
        <taxon>Bacteria</taxon>
        <taxon>Pseudomonadati</taxon>
        <taxon>Pseudomonadota</taxon>
        <taxon>Gammaproteobacteria</taxon>
        <taxon>Enterobacterales</taxon>
        <taxon>Bruguierivoracaceae</taxon>
        <taxon>Sodalis</taxon>
    </lineage>
</organism>
<protein>
    <submittedName>
        <fullName evidence="3">Uncharacterized protein</fullName>
    </submittedName>
</protein>
<dbReference type="RefSeq" id="WP_215671284.1">
    <property type="nucleotide sequence ID" value="NZ_JAFJYC010000003.1"/>
</dbReference>
<evidence type="ECO:0000313" key="3">
    <source>
        <dbReference type="EMBL" id="MBT9433412.1"/>
    </source>
</evidence>
<feature type="coiled-coil region" evidence="1">
    <location>
        <begin position="272"/>
        <end position="299"/>
    </location>
</feature>
<keyword evidence="1" id="KW-0175">Coiled coil</keyword>
<reference evidence="3 4" key="1">
    <citation type="journal article" date="2021" name="Genome Biol. Evol.">
        <title>The evolution of interdependence in a four-way mealybug symbiosis.</title>
        <authorList>
            <person name="Garber A.I."/>
            <person name="Kupper M."/>
            <person name="Laetsch D.R."/>
            <person name="Weldon S.R."/>
            <person name="Ladinsky M.S."/>
            <person name="Bjorkman P.J."/>
            <person name="McCutcheon J.P."/>
        </authorList>
    </citation>
    <scope>NUCLEOTIDE SEQUENCE [LARGE SCALE GENOMIC DNA]</scope>
    <source>
        <strain evidence="3">SOD</strain>
    </source>
</reference>
<evidence type="ECO:0000256" key="2">
    <source>
        <dbReference type="SAM" id="MobiDB-lite"/>
    </source>
</evidence>
<accession>A0ABS5YFI0</accession>
<dbReference type="EMBL" id="JAFJYC010000003">
    <property type="protein sequence ID" value="MBT9433412.1"/>
    <property type="molecule type" value="Genomic_DNA"/>
</dbReference>
<comment type="caution">
    <text evidence="3">The sequence shown here is derived from an EMBL/GenBank/DDBJ whole genome shotgun (WGS) entry which is preliminary data.</text>
</comment>
<feature type="region of interest" description="Disordered" evidence="2">
    <location>
        <begin position="195"/>
        <end position="215"/>
    </location>
</feature>